<dbReference type="Proteomes" id="UP000315252">
    <property type="component" value="Unassembled WGS sequence"/>
</dbReference>
<comment type="caution">
    <text evidence="9">The sequence shown here is derived from an EMBL/GenBank/DDBJ whole genome shotgun (WGS) entry which is preliminary data.</text>
</comment>
<evidence type="ECO:0000259" key="8">
    <source>
        <dbReference type="Pfam" id="PF16901"/>
    </source>
</evidence>
<dbReference type="InterPro" id="IPR031656">
    <property type="entry name" value="DAO_C"/>
</dbReference>
<evidence type="ECO:0000256" key="3">
    <source>
        <dbReference type="ARBA" id="ARBA00022630"/>
    </source>
</evidence>
<dbReference type="InterPro" id="IPR006076">
    <property type="entry name" value="FAD-dep_OxRdtase"/>
</dbReference>
<evidence type="ECO:0000256" key="1">
    <source>
        <dbReference type="ARBA" id="ARBA00001974"/>
    </source>
</evidence>
<dbReference type="InterPro" id="IPR038299">
    <property type="entry name" value="DAO_C_sf"/>
</dbReference>
<evidence type="ECO:0000313" key="9">
    <source>
        <dbReference type="EMBL" id="TQV83076.1"/>
    </source>
</evidence>
<comment type="catalytic activity">
    <reaction evidence="6">
        <text>a quinone + sn-glycerol 3-phosphate = dihydroxyacetone phosphate + a quinol</text>
        <dbReference type="Rhea" id="RHEA:18977"/>
        <dbReference type="ChEBI" id="CHEBI:24646"/>
        <dbReference type="ChEBI" id="CHEBI:57597"/>
        <dbReference type="ChEBI" id="CHEBI:57642"/>
        <dbReference type="ChEBI" id="CHEBI:132124"/>
        <dbReference type="EC" id="1.1.5.3"/>
    </reaction>
</comment>
<evidence type="ECO:0000256" key="2">
    <source>
        <dbReference type="ARBA" id="ARBA00007330"/>
    </source>
</evidence>
<keyword evidence="5 6" id="KW-0560">Oxidoreductase</keyword>
<dbReference type="GO" id="GO:0004368">
    <property type="term" value="F:glycerol-3-phosphate dehydrogenase (quinone) activity"/>
    <property type="evidence" value="ECO:0007669"/>
    <property type="project" value="UniProtKB-EC"/>
</dbReference>
<comment type="similarity">
    <text evidence="2 6">Belongs to the FAD-dependent glycerol-3-phosphate dehydrogenase family.</text>
</comment>
<gene>
    <name evidence="9" type="ORF">FKG95_00265</name>
</gene>
<dbReference type="Pfam" id="PF16901">
    <property type="entry name" value="DAO_C"/>
    <property type="match status" value="1"/>
</dbReference>
<evidence type="ECO:0000256" key="4">
    <source>
        <dbReference type="ARBA" id="ARBA00022827"/>
    </source>
</evidence>
<dbReference type="AlphaFoldDB" id="A0A545U0U6"/>
<keyword evidence="10" id="KW-1185">Reference proteome</keyword>
<dbReference type="PANTHER" id="PTHR11985">
    <property type="entry name" value="GLYCEROL-3-PHOSPHATE DEHYDROGENASE"/>
    <property type="match status" value="1"/>
</dbReference>
<proteinExistence type="inferred from homology"/>
<protein>
    <recommendedName>
        <fullName evidence="6">Glycerol-3-phosphate dehydrogenase</fullName>
        <ecNumber evidence="6">1.1.5.3</ecNumber>
    </recommendedName>
</protein>
<dbReference type="PANTHER" id="PTHR11985:SF15">
    <property type="entry name" value="GLYCEROL-3-PHOSPHATE DEHYDROGENASE, MITOCHONDRIAL"/>
    <property type="match status" value="1"/>
</dbReference>
<keyword evidence="4" id="KW-0274">FAD</keyword>
<dbReference type="GO" id="GO:0009331">
    <property type="term" value="C:glycerol-3-phosphate dehydrogenase (FAD) complex"/>
    <property type="evidence" value="ECO:0007669"/>
    <property type="project" value="UniProtKB-UniRule"/>
</dbReference>
<dbReference type="InterPro" id="IPR036188">
    <property type="entry name" value="FAD/NAD-bd_sf"/>
</dbReference>
<evidence type="ECO:0000313" key="10">
    <source>
        <dbReference type="Proteomes" id="UP000315252"/>
    </source>
</evidence>
<evidence type="ECO:0000259" key="7">
    <source>
        <dbReference type="Pfam" id="PF01266"/>
    </source>
</evidence>
<dbReference type="OrthoDB" id="9766796at2"/>
<dbReference type="EC" id="1.1.5.3" evidence="6"/>
<dbReference type="NCBIfam" id="NF009906">
    <property type="entry name" value="PRK13369.1"/>
    <property type="match status" value="1"/>
</dbReference>
<dbReference type="InterPro" id="IPR000447">
    <property type="entry name" value="G3P_DH_FAD-dep"/>
</dbReference>
<organism evidence="9 10">
    <name type="scientific">Denitrobaculum tricleocarpae</name>
    <dbReference type="NCBI Taxonomy" id="2591009"/>
    <lineage>
        <taxon>Bacteria</taxon>
        <taxon>Pseudomonadati</taxon>
        <taxon>Pseudomonadota</taxon>
        <taxon>Alphaproteobacteria</taxon>
        <taxon>Rhodospirillales</taxon>
        <taxon>Rhodospirillaceae</taxon>
        <taxon>Denitrobaculum</taxon>
    </lineage>
</organism>
<evidence type="ECO:0000256" key="6">
    <source>
        <dbReference type="RuleBase" id="RU361217"/>
    </source>
</evidence>
<sequence length="518" mass="57724">MTPSPTAPHAPTADTESESDLLDLCVIGGGVNGTGIARDAAGRGLSVVLCEKDDLAQGTSSRSGKLVHGGLRYLEYYEFRLVREALIEREVLMESAPHIIWPLRFVLPHSPQDRPAWLIRLGLFLYDHLGGRKRLPGTRTLDLRSAPEGLALRDSYHKAFEYSDCWVDDARLVVLNALDAADRGAKIYPRTTCTSARREDGHWRVELKSGTTGQTRVLRCKALVNAAGPWVQEVLGKVTGFNSSRNIRLVKGSHLVVPKFWDGPQAYLVQNTDKRVIFINPYEDDLCLIGTTDVPYEGTADEVAVDQAEVDYLLSAVNRYFKQQLSEADIVHRFSGVRPLYDDAAENPSAVTRDYVFDLDDQSGAPMLSVFGGKITTFRKLAEHALQKLQPYFPDLGPDWTAQGSLPGGDIPDADFDSFRQSVTKDYPWLPASLADHLSRLYGTRLRDLLGPARSLEDLGKHFGAQLYEAEAHYLMEREWAVTAEDILERRTKHGLHLSAQERRNFETWCAGKMAKAG</sequence>
<accession>A0A545U0U6</accession>
<dbReference type="Pfam" id="PF01266">
    <property type="entry name" value="DAO"/>
    <property type="match status" value="1"/>
</dbReference>
<evidence type="ECO:0000256" key="5">
    <source>
        <dbReference type="ARBA" id="ARBA00023002"/>
    </source>
</evidence>
<feature type="domain" description="FAD dependent oxidoreductase" evidence="7">
    <location>
        <begin position="23"/>
        <end position="376"/>
    </location>
</feature>
<dbReference type="RefSeq" id="WP_142893981.1">
    <property type="nucleotide sequence ID" value="NZ_ML660052.1"/>
</dbReference>
<comment type="cofactor">
    <cofactor evidence="1 6">
        <name>FAD</name>
        <dbReference type="ChEBI" id="CHEBI:57692"/>
    </cofactor>
</comment>
<dbReference type="Gene3D" id="3.30.9.10">
    <property type="entry name" value="D-Amino Acid Oxidase, subunit A, domain 2"/>
    <property type="match status" value="1"/>
</dbReference>
<dbReference type="PROSITE" id="PS00977">
    <property type="entry name" value="FAD_G3PDH_1"/>
    <property type="match status" value="1"/>
</dbReference>
<dbReference type="Gene3D" id="1.10.8.870">
    <property type="entry name" value="Alpha-glycerophosphate oxidase, cap domain"/>
    <property type="match status" value="1"/>
</dbReference>
<feature type="domain" description="Alpha-glycerophosphate oxidase C-terminal" evidence="8">
    <location>
        <begin position="401"/>
        <end position="496"/>
    </location>
</feature>
<dbReference type="Gene3D" id="3.50.50.60">
    <property type="entry name" value="FAD/NAD(P)-binding domain"/>
    <property type="match status" value="1"/>
</dbReference>
<dbReference type="PRINTS" id="PR01001">
    <property type="entry name" value="FADG3PDH"/>
</dbReference>
<dbReference type="EMBL" id="VHSH01000001">
    <property type="protein sequence ID" value="TQV83076.1"/>
    <property type="molecule type" value="Genomic_DNA"/>
</dbReference>
<reference evidence="9 10" key="1">
    <citation type="submission" date="2019-06" db="EMBL/GenBank/DDBJ databases">
        <title>Whole genome sequence for Rhodospirillaceae sp. R148.</title>
        <authorList>
            <person name="Wang G."/>
        </authorList>
    </citation>
    <scope>NUCLEOTIDE SEQUENCE [LARGE SCALE GENOMIC DNA]</scope>
    <source>
        <strain evidence="9 10">R148</strain>
    </source>
</reference>
<dbReference type="GO" id="GO:0046168">
    <property type="term" value="P:glycerol-3-phosphate catabolic process"/>
    <property type="evidence" value="ECO:0007669"/>
    <property type="project" value="TreeGrafter"/>
</dbReference>
<dbReference type="SUPFAM" id="SSF51905">
    <property type="entry name" value="FAD/NAD(P)-binding domain"/>
    <property type="match status" value="1"/>
</dbReference>
<keyword evidence="3 6" id="KW-0285">Flavoprotein</keyword>
<dbReference type="NCBIfam" id="NF008899">
    <property type="entry name" value="PRK12266.1"/>
    <property type="match status" value="1"/>
</dbReference>
<name>A0A545U0U6_9PROT</name>